<gene>
    <name evidence="2" type="ORF">BDN71DRAFT_1510002</name>
</gene>
<feature type="region of interest" description="Disordered" evidence="1">
    <location>
        <begin position="48"/>
        <end position="83"/>
    </location>
</feature>
<comment type="caution">
    <text evidence="2">The sequence shown here is derived from an EMBL/GenBank/DDBJ whole genome shotgun (WGS) entry which is preliminary data.</text>
</comment>
<dbReference type="AlphaFoldDB" id="A0A9P6D5H2"/>
<protein>
    <submittedName>
        <fullName evidence="2">Uncharacterized protein</fullName>
    </submittedName>
</protein>
<feature type="compositionally biased region" description="Low complexity" evidence="1">
    <location>
        <begin position="200"/>
        <end position="210"/>
    </location>
</feature>
<dbReference type="Proteomes" id="UP000807025">
    <property type="component" value="Unassembled WGS sequence"/>
</dbReference>
<feature type="compositionally biased region" description="Low complexity" evidence="1">
    <location>
        <begin position="48"/>
        <end position="64"/>
    </location>
</feature>
<evidence type="ECO:0000313" key="2">
    <source>
        <dbReference type="EMBL" id="KAF9491872.1"/>
    </source>
</evidence>
<evidence type="ECO:0000256" key="1">
    <source>
        <dbReference type="SAM" id="MobiDB-lite"/>
    </source>
</evidence>
<keyword evidence="3" id="KW-1185">Reference proteome</keyword>
<feature type="compositionally biased region" description="Low complexity" evidence="1">
    <location>
        <begin position="71"/>
        <end position="83"/>
    </location>
</feature>
<name>A0A9P6D5H2_PLEER</name>
<feature type="region of interest" description="Disordered" evidence="1">
    <location>
        <begin position="163"/>
        <end position="292"/>
    </location>
</feature>
<accession>A0A9P6D5H2</accession>
<sequence length="292" mass="30080">MTKGKGVVGIAGKGTLGMKRAVNSGILPPATIVHASKFPIKKAVVANGKGKSSPVKGVSGSSEGVEGGGVASSRSASASIGASNMHTRKPFGVARSSNIVLNGSRPSPPGVQFTSKPANAKIPLSSSPPRVVARLPNLVLLALNPEAATAAIQPSHKRIVVTNTSSENYETDKEDEEEAGSWASEDASEGDDEEMMPAQGSHKGGSSSVGKRLHQRGGSVGSRSKGPSSGHSRAAGPSNATAKLPLQVPAPAPAQRTKSSGLQQQYQRPVAPQLHRRHTSTTIHPQAQAWRR</sequence>
<feature type="compositionally biased region" description="Polar residues" evidence="1">
    <location>
        <begin position="221"/>
        <end position="231"/>
    </location>
</feature>
<dbReference type="EMBL" id="MU154611">
    <property type="protein sequence ID" value="KAF9491872.1"/>
    <property type="molecule type" value="Genomic_DNA"/>
</dbReference>
<feature type="compositionally biased region" description="Acidic residues" evidence="1">
    <location>
        <begin position="186"/>
        <end position="195"/>
    </location>
</feature>
<evidence type="ECO:0000313" key="3">
    <source>
        <dbReference type="Proteomes" id="UP000807025"/>
    </source>
</evidence>
<organism evidence="2 3">
    <name type="scientific">Pleurotus eryngii</name>
    <name type="common">Boletus of the steppes</name>
    <dbReference type="NCBI Taxonomy" id="5323"/>
    <lineage>
        <taxon>Eukaryota</taxon>
        <taxon>Fungi</taxon>
        <taxon>Dikarya</taxon>
        <taxon>Basidiomycota</taxon>
        <taxon>Agaricomycotina</taxon>
        <taxon>Agaricomycetes</taxon>
        <taxon>Agaricomycetidae</taxon>
        <taxon>Agaricales</taxon>
        <taxon>Pleurotineae</taxon>
        <taxon>Pleurotaceae</taxon>
        <taxon>Pleurotus</taxon>
    </lineage>
</organism>
<feature type="compositionally biased region" description="Polar residues" evidence="1">
    <location>
        <begin position="256"/>
        <end position="267"/>
    </location>
</feature>
<reference evidence="2" key="1">
    <citation type="submission" date="2020-11" db="EMBL/GenBank/DDBJ databases">
        <authorList>
            <consortium name="DOE Joint Genome Institute"/>
            <person name="Ahrendt S."/>
            <person name="Riley R."/>
            <person name="Andreopoulos W."/>
            <person name="Labutti K."/>
            <person name="Pangilinan J."/>
            <person name="Ruiz-Duenas F.J."/>
            <person name="Barrasa J.M."/>
            <person name="Sanchez-Garcia M."/>
            <person name="Camarero S."/>
            <person name="Miyauchi S."/>
            <person name="Serrano A."/>
            <person name="Linde D."/>
            <person name="Babiker R."/>
            <person name="Drula E."/>
            <person name="Ayuso-Fernandez I."/>
            <person name="Pacheco R."/>
            <person name="Padilla G."/>
            <person name="Ferreira P."/>
            <person name="Barriuso J."/>
            <person name="Kellner H."/>
            <person name="Castanera R."/>
            <person name="Alfaro M."/>
            <person name="Ramirez L."/>
            <person name="Pisabarro A.G."/>
            <person name="Kuo A."/>
            <person name="Tritt A."/>
            <person name="Lipzen A."/>
            <person name="He G."/>
            <person name="Yan M."/>
            <person name="Ng V."/>
            <person name="Cullen D."/>
            <person name="Martin F."/>
            <person name="Rosso M.-N."/>
            <person name="Henrissat B."/>
            <person name="Hibbett D."/>
            <person name="Martinez A.T."/>
            <person name="Grigoriev I.V."/>
        </authorList>
    </citation>
    <scope>NUCLEOTIDE SEQUENCE</scope>
    <source>
        <strain evidence="2">ATCC 90797</strain>
    </source>
</reference>
<proteinExistence type="predicted"/>
<feature type="region of interest" description="Disordered" evidence="1">
    <location>
        <begin position="102"/>
        <end position="129"/>
    </location>
</feature>